<dbReference type="SMART" id="SM00470">
    <property type="entry name" value="ParB"/>
    <property type="match status" value="1"/>
</dbReference>
<protein>
    <recommendedName>
        <fullName evidence="1">ParB-like N-terminal domain-containing protein</fullName>
    </recommendedName>
</protein>
<dbReference type="InterPro" id="IPR036086">
    <property type="entry name" value="ParB/Sulfiredoxin_sf"/>
</dbReference>
<evidence type="ECO:0000259" key="1">
    <source>
        <dbReference type="SMART" id="SM00470"/>
    </source>
</evidence>
<dbReference type="InterPro" id="IPR050336">
    <property type="entry name" value="Chromosome_partition/occlusion"/>
</dbReference>
<dbReference type="SUPFAM" id="SSF110849">
    <property type="entry name" value="ParB/Sulfiredoxin"/>
    <property type="match status" value="1"/>
</dbReference>
<dbReference type="InterPro" id="IPR013325">
    <property type="entry name" value="RNA_pol_sigma_r2"/>
</dbReference>
<accession>A0ABQ1W7R2</accession>
<organism evidence="2 3">
    <name type="scientific">Paenibacillus aceti</name>
    <dbReference type="NCBI Taxonomy" id="1820010"/>
    <lineage>
        <taxon>Bacteria</taxon>
        <taxon>Bacillati</taxon>
        <taxon>Bacillota</taxon>
        <taxon>Bacilli</taxon>
        <taxon>Bacillales</taxon>
        <taxon>Paenibacillaceae</taxon>
        <taxon>Paenibacillus</taxon>
    </lineage>
</organism>
<dbReference type="Proteomes" id="UP000608420">
    <property type="component" value="Unassembled WGS sequence"/>
</dbReference>
<proteinExistence type="predicted"/>
<dbReference type="Pfam" id="PF02195">
    <property type="entry name" value="ParB_N"/>
    <property type="match status" value="1"/>
</dbReference>
<sequence>MNGELENKSRMEGVVETYKKKVLWTAHDFLNLRIMYYDRWLHEDLVQQGYLGLIEAYMKYNSNKGPFWQYARKFVKGKMVDFTVKYFNYIIPSKKVNEIMLKIKRQDLMRYSPKYISNLLGCTEKQAAEAMHFIIIKRTLYLFDSCNNNNEQQEKSYVIDTLILENDQKDITSNNELSVLDRKVAQMFIDDYSRENILEYCGITATQLKASIDRILEWCEIDEQKIQNRNEDLLLKLSNLEGDNRDEKSAEEKNLEWVNIDLISASPRNPRKDLSINIENMQETLITKGFEEPLTCYRMGEYFVLLAGHRRWYAAKKMGSAKLPVFIVKRPENSAEEKDRLGSLQSAQVEWTPYEIAKNTYDRWVYAGGIAYRDLSKKMGVPTGKIESRIRVYKYYPRKEIEEKLANGMYSITMLDYIQKWIKRLCQCHPTFLESIGEEFIRQQMLTKYENRCFNSSIANDRNFVYNATSEEIFSFISDTNKTLRQAELEMTMNQLKRKRDINKIHSMLDKSMSFIKKIEWIDRNEAQQLLDETNTLLVKISKRKNDLLGGN</sequence>
<dbReference type="Pfam" id="PF04542">
    <property type="entry name" value="Sigma70_r2"/>
    <property type="match status" value="1"/>
</dbReference>
<dbReference type="Gene3D" id="1.10.1740.10">
    <property type="match status" value="1"/>
</dbReference>
<name>A0ABQ1W7R2_9BACL</name>
<dbReference type="EMBL" id="BMIW01000048">
    <property type="protein sequence ID" value="GGG17608.1"/>
    <property type="molecule type" value="Genomic_DNA"/>
</dbReference>
<gene>
    <name evidence="2" type="ORF">GCM10010913_44630</name>
</gene>
<dbReference type="PANTHER" id="PTHR33375">
    <property type="entry name" value="CHROMOSOME-PARTITIONING PROTEIN PARB-RELATED"/>
    <property type="match status" value="1"/>
</dbReference>
<keyword evidence="3" id="KW-1185">Reference proteome</keyword>
<dbReference type="PANTHER" id="PTHR33375:SF1">
    <property type="entry name" value="CHROMOSOME-PARTITIONING PROTEIN PARB-RELATED"/>
    <property type="match status" value="1"/>
</dbReference>
<feature type="domain" description="ParB-like N-terminal" evidence="1">
    <location>
        <begin position="256"/>
        <end position="348"/>
    </location>
</feature>
<reference evidence="3" key="1">
    <citation type="journal article" date="2019" name="Int. J. Syst. Evol. Microbiol.">
        <title>The Global Catalogue of Microorganisms (GCM) 10K type strain sequencing project: providing services to taxonomists for standard genome sequencing and annotation.</title>
        <authorList>
            <consortium name="The Broad Institute Genomics Platform"/>
            <consortium name="The Broad Institute Genome Sequencing Center for Infectious Disease"/>
            <person name="Wu L."/>
            <person name="Ma J."/>
        </authorList>
    </citation>
    <scope>NUCLEOTIDE SEQUENCE [LARGE SCALE GENOMIC DNA]</scope>
    <source>
        <strain evidence="3">CGMCC 1.15420</strain>
    </source>
</reference>
<dbReference type="InterPro" id="IPR003115">
    <property type="entry name" value="ParB_N"/>
</dbReference>
<comment type="caution">
    <text evidence="2">The sequence shown here is derived from an EMBL/GenBank/DDBJ whole genome shotgun (WGS) entry which is preliminary data.</text>
</comment>
<dbReference type="InterPro" id="IPR007627">
    <property type="entry name" value="RNA_pol_sigma70_r2"/>
</dbReference>
<evidence type="ECO:0000313" key="2">
    <source>
        <dbReference type="EMBL" id="GGG17608.1"/>
    </source>
</evidence>
<dbReference type="RefSeq" id="WP_162944360.1">
    <property type="nucleotide sequence ID" value="NZ_BMIW01000048.1"/>
</dbReference>
<evidence type="ECO:0000313" key="3">
    <source>
        <dbReference type="Proteomes" id="UP000608420"/>
    </source>
</evidence>
<dbReference type="Gene3D" id="3.90.1530.10">
    <property type="entry name" value="Conserved hypothetical protein from pyrococcus furiosus pfu- 392566-001, ParB domain"/>
    <property type="match status" value="1"/>
</dbReference>
<dbReference type="SUPFAM" id="SSF88946">
    <property type="entry name" value="Sigma2 domain of RNA polymerase sigma factors"/>
    <property type="match status" value="1"/>
</dbReference>